<dbReference type="AlphaFoldDB" id="A0AAW9S441"/>
<comment type="caution">
    <text evidence="2">The sequence shown here is derived from an EMBL/GenBank/DDBJ whole genome shotgun (WGS) entry which is preliminary data.</text>
</comment>
<dbReference type="RefSeq" id="WP_340332239.1">
    <property type="nucleotide sequence ID" value="NZ_JAZHOF010000012.1"/>
</dbReference>
<dbReference type="GO" id="GO:0016787">
    <property type="term" value="F:hydrolase activity"/>
    <property type="evidence" value="ECO:0007669"/>
    <property type="project" value="UniProtKB-KW"/>
</dbReference>
<sequence>MADSEPVAFVGTENNRLAADVFGHGSGPVAVLMHGGGQTRHSWGGTAERLARSGWRAITVDQRGHGDSDRSGPGNYSFRDFADDAAAVYAQVEARYGMRPVVIGASMGGLSSLLVAGERDDPPMAALVLVDVTPRMNPNGVAGILDFMGARMEAGFGSLEEAADAVAEYLPHRPRPRSLDGLRKNLRLGDDGRYRWHWDPRFIDGPKPISSGRDPSVNPFVEAARQVAIPTLLVRGRMSELVEEEHVREFLELVPHAAFADVSGAGHMVAGDKNDVFADAVLGFLSRLEAA</sequence>
<evidence type="ECO:0000313" key="3">
    <source>
        <dbReference type="Proteomes" id="UP001378188"/>
    </source>
</evidence>
<dbReference type="EMBL" id="JAZHOF010000012">
    <property type="protein sequence ID" value="MEJ8574541.1"/>
    <property type="molecule type" value="Genomic_DNA"/>
</dbReference>
<proteinExistence type="predicted"/>
<evidence type="ECO:0000259" key="1">
    <source>
        <dbReference type="Pfam" id="PF00561"/>
    </source>
</evidence>
<dbReference type="PRINTS" id="PR00111">
    <property type="entry name" value="ABHYDROLASE"/>
</dbReference>
<dbReference type="SUPFAM" id="SSF53474">
    <property type="entry name" value="alpha/beta-Hydrolases"/>
    <property type="match status" value="1"/>
</dbReference>
<dbReference type="Pfam" id="PF00561">
    <property type="entry name" value="Abhydrolase_1"/>
    <property type="match status" value="1"/>
</dbReference>
<keyword evidence="3" id="KW-1185">Reference proteome</keyword>
<reference evidence="2 3" key="1">
    <citation type="submission" date="2024-02" db="EMBL/GenBank/DDBJ databases">
        <title>Genome analysis and characterization of Microbaculum marinisediminis sp. nov., isolated from marine sediment.</title>
        <authorList>
            <person name="Du Z.-J."/>
            <person name="Ye Y.-Q."/>
            <person name="Zhang Z.-R."/>
            <person name="Yuan S.-M."/>
            <person name="Zhang X.-Y."/>
        </authorList>
    </citation>
    <scope>NUCLEOTIDE SEQUENCE [LARGE SCALE GENOMIC DNA]</scope>
    <source>
        <strain evidence="2 3">SDUM1044001</strain>
    </source>
</reference>
<keyword evidence="2" id="KW-0378">Hydrolase</keyword>
<dbReference type="InterPro" id="IPR000639">
    <property type="entry name" value="Epox_hydrolase-like"/>
</dbReference>
<dbReference type="InterPro" id="IPR050228">
    <property type="entry name" value="Carboxylesterase_BioH"/>
</dbReference>
<gene>
    <name evidence="2" type="ORF">V3328_23885</name>
</gene>
<protein>
    <submittedName>
        <fullName evidence="2">Alpha/beta hydrolase</fullName>
    </submittedName>
</protein>
<feature type="domain" description="AB hydrolase-1" evidence="1">
    <location>
        <begin position="31"/>
        <end position="269"/>
    </location>
</feature>
<dbReference type="PRINTS" id="PR00412">
    <property type="entry name" value="EPOXHYDRLASE"/>
</dbReference>
<dbReference type="InterPro" id="IPR000073">
    <property type="entry name" value="AB_hydrolase_1"/>
</dbReference>
<organism evidence="2 3">
    <name type="scientific">Microbaculum marinum</name>
    <dbReference type="NCBI Taxonomy" id="1764581"/>
    <lineage>
        <taxon>Bacteria</taxon>
        <taxon>Pseudomonadati</taxon>
        <taxon>Pseudomonadota</taxon>
        <taxon>Alphaproteobacteria</taxon>
        <taxon>Hyphomicrobiales</taxon>
        <taxon>Tepidamorphaceae</taxon>
        <taxon>Microbaculum</taxon>
    </lineage>
</organism>
<dbReference type="Gene3D" id="3.40.50.1820">
    <property type="entry name" value="alpha/beta hydrolase"/>
    <property type="match status" value="1"/>
</dbReference>
<dbReference type="PANTHER" id="PTHR43194:SF2">
    <property type="entry name" value="PEROXISOMAL MEMBRANE PROTEIN LPX1"/>
    <property type="match status" value="1"/>
</dbReference>
<dbReference type="PANTHER" id="PTHR43194">
    <property type="entry name" value="HYDROLASE ALPHA/BETA FOLD FAMILY"/>
    <property type="match status" value="1"/>
</dbReference>
<accession>A0AAW9S441</accession>
<dbReference type="Proteomes" id="UP001378188">
    <property type="component" value="Unassembled WGS sequence"/>
</dbReference>
<dbReference type="InterPro" id="IPR029058">
    <property type="entry name" value="AB_hydrolase_fold"/>
</dbReference>
<name>A0AAW9S441_9HYPH</name>
<evidence type="ECO:0000313" key="2">
    <source>
        <dbReference type="EMBL" id="MEJ8574541.1"/>
    </source>
</evidence>